<dbReference type="EMBL" id="JADXDR010000128">
    <property type="protein sequence ID" value="KAI7838391.1"/>
    <property type="molecule type" value="Genomic_DNA"/>
</dbReference>
<dbReference type="InterPro" id="IPR013783">
    <property type="entry name" value="Ig-like_fold"/>
</dbReference>
<feature type="compositionally biased region" description="Basic residues" evidence="2">
    <location>
        <begin position="467"/>
        <end position="487"/>
    </location>
</feature>
<feature type="compositionally biased region" description="Low complexity" evidence="2">
    <location>
        <begin position="87"/>
        <end position="110"/>
    </location>
</feature>
<dbReference type="Gene3D" id="2.60.40.10">
    <property type="entry name" value="Immunoglobulins"/>
    <property type="match status" value="1"/>
</dbReference>
<evidence type="ECO:0000256" key="1">
    <source>
        <dbReference type="SAM" id="Coils"/>
    </source>
</evidence>
<accession>A0AAD5DK12</accession>
<feature type="region of interest" description="Disordered" evidence="2">
    <location>
        <begin position="24"/>
        <end position="49"/>
    </location>
</feature>
<dbReference type="InterPro" id="IPR013784">
    <property type="entry name" value="Carb-bd-like_fold"/>
</dbReference>
<dbReference type="Pfam" id="PF00686">
    <property type="entry name" value="CBM_20"/>
    <property type="match status" value="1"/>
</dbReference>
<evidence type="ECO:0000259" key="3">
    <source>
        <dbReference type="Pfam" id="PF00686"/>
    </source>
</evidence>
<evidence type="ECO:0000313" key="5">
    <source>
        <dbReference type="Proteomes" id="UP001205105"/>
    </source>
</evidence>
<gene>
    <name evidence="4" type="ORF">COHA_007848</name>
</gene>
<comment type="caution">
    <text evidence="4">The sequence shown here is derived from an EMBL/GenBank/DDBJ whole genome shotgun (WGS) entry which is preliminary data.</text>
</comment>
<dbReference type="SUPFAM" id="SSF49452">
    <property type="entry name" value="Starch-binding domain-like"/>
    <property type="match status" value="1"/>
</dbReference>
<evidence type="ECO:0000313" key="4">
    <source>
        <dbReference type="EMBL" id="KAI7838391.1"/>
    </source>
</evidence>
<feature type="compositionally biased region" description="Low complexity" evidence="2">
    <location>
        <begin position="122"/>
        <end position="134"/>
    </location>
</feature>
<proteinExistence type="predicted"/>
<sequence length="487" mass="49074">MMAGQGFALGWALQAPTAVRRRRLAATAAVPQGPGHRARPTGAPGGGARARLLRSAPAAAQVSTHAESLNGSSYSSGLNGANGAVSGANGSSVGASTSGPPAPGGYPTAGNGSGGGSGSGGWAPSSSGLNGSSSMPADSSGGAESSANLQARLERSRELLRSVMARREWVLGRAPELKWSQGDNWHVTVQLPAGGVVEYKYVLLDHSGQHAVAWQAGNNSVLAMRAGEELVEVFDNWGGDPGAQVVADAGTPATREHRLLSWAGEMEAQLVSQRQDLRRARMELAAAQQDAREARSEVSRLQARLRAAEAEKAEAASHLTQARALNDALQGQLEDTTASFQEALRTAADILCQIDEVSGLAGELEAPGSPRPSSSTSSAAAHSGSFGSSSFGGSSSGSSSSYAAPRGLPAGTGASGSSAQGLPQTRSQPQAATPASSSASGSAAPTPAPTSATPPAAKPAAAAQSKQQRRARKAAKKAAARNKGKRS</sequence>
<feature type="region of interest" description="Disordered" evidence="2">
    <location>
        <begin position="87"/>
        <end position="149"/>
    </location>
</feature>
<name>A0AAD5DK12_9CHLO</name>
<feature type="compositionally biased region" description="Low complexity" evidence="2">
    <location>
        <begin position="25"/>
        <end position="35"/>
    </location>
</feature>
<organism evidence="4 5">
    <name type="scientific">Chlorella ohadii</name>
    <dbReference type="NCBI Taxonomy" id="2649997"/>
    <lineage>
        <taxon>Eukaryota</taxon>
        <taxon>Viridiplantae</taxon>
        <taxon>Chlorophyta</taxon>
        <taxon>core chlorophytes</taxon>
        <taxon>Trebouxiophyceae</taxon>
        <taxon>Chlorellales</taxon>
        <taxon>Chlorellaceae</taxon>
        <taxon>Chlorella clade</taxon>
        <taxon>Chlorella</taxon>
    </lineage>
</organism>
<feature type="region of interest" description="Disordered" evidence="2">
    <location>
        <begin position="362"/>
        <end position="487"/>
    </location>
</feature>
<feature type="domain" description="CBM20" evidence="3">
    <location>
        <begin position="169"/>
        <end position="227"/>
    </location>
</feature>
<dbReference type="AlphaFoldDB" id="A0AAD5DK12"/>
<dbReference type="GO" id="GO:2001070">
    <property type="term" value="F:starch binding"/>
    <property type="evidence" value="ECO:0007669"/>
    <property type="project" value="InterPro"/>
</dbReference>
<protein>
    <recommendedName>
        <fullName evidence="3">CBM20 domain-containing protein</fullName>
    </recommendedName>
</protein>
<dbReference type="InterPro" id="IPR002044">
    <property type="entry name" value="CBM20"/>
</dbReference>
<feature type="compositionally biased region" description="Low complexity" evidence="2">
    <location>
        <begin position="366"/>
        <end position="419"/>
    </location>
</feature>
<evidence type="ECO:0000256" key="2">
    <source>
        <dbReference type="SAM" id="MobiDB-lite"/>
    </source>
</evidence>
<feature type="compositionally biased region" description="Gly residues" evidence="2">
    <location>
        <begin position="111"/>
        <end position="121"/>
    </location>
</feature>
<feature type="coiled-coil region" evidence="1">
    <location>
        <begin position="263"/>
        <end position="325"/>
    </location>
</feature>
<dbReference type="Proteomes" id="UP001205105">
    <property type="component" value="Unassembled WGS sequence"/>
</dbReference>
<feature type="compositionally biased region" description="Low complexity" evidence="2">
    <location>
        <begin position="426"/>
        <end position="466"/>
    </location>
</feature>
<reference evidence="4" key="1">
    <citation type="submission" date="2020-11" db="EMBL/GenBank/DDBJ databases">
        <title>Chlorella ohadii genome sequencing and assembly.</title>
        <authorList>
            <person name="Murik O."/>
            <person name="Treves H."/>
            <person name="Kedem I."/>
            <person name="Shotland Y."/>
            <person name="Kaplan A."/>
        </authorList>
    </citation>
    <scope>NUCLEOTIDE SEQUENCE</scope>
    <source>
        <strain evidence="4">1</strain>
    </source>
</reference>
<keyword evidence="1" id="KW-0175">Coiled coil</keyword>
<keyword evidence="5" id="KW-1185">Reference proteome</keyword>